<evidence type="ECO:0000256" key="1">
    <source>
        <dbReference type="SAM" id="MobiDB-lite"/>
    </source>
</evidence>
<dbReference type="Proteomes" id="UP001279734">
    <property type="component" value="Unassembled WGS sequence"/>
</dbReference>
<dbReference type="EMBL" id="BSYO01000013">
    <property type="protein sequence ID" value="GMH14074.1"/>
    <property type="molecule type" value="Genomic_DNA"/>
</dbReference>
<accession>A0AAD3SNL9</accession>
<organism evidence="2 3">
    <name type="scientific">Nepenthes gracilis</name>
    <name type="common">Slender pitcher plant</name>
    <dbReference type="NCBI Taxonomy" id="150966"/>
    <lineage>
        <taxon>Eukaryota</taxon>
        <taxon>Viridiplantae</taxon>
        <taxon>Streptophyta</taxon>
        <taxon>Embryophyta</taxon>
        <taxon>Tracheophyta</taxon>
        <taxon>Spermatophyta</taxon>
        <taxon>Magnoliopsida</taxon>
        <taxon>eudicotyledons</taxon>
        <taxon>Gunneridae</taxon>
        <taxon>Pentapetalae</taxon>
        <taxon>Caryophyllales</taxon>
        <taxon>Nepenthaceae</taxon>
        <taxon>Nepenthes</taxon>
    </lineage>
</organism>
<sequence length="143" mass="15271">MSTAVGTSRHTRATEPIEDSLGAVPGSGREKRADFSPGGISYGSISIAWGQIWARENLAKQSADIGYLRGLLANNRADGILRDRFRGPRGAQRSRTSANRKRGKINARQGRGMGGRGENKKPISISYAPSGPAMPTMAASKPY</sequence>
<comment type="caution">
    <text evidence="2">The sequence shown here is derived from an EMBL/GenBank/DDBJ whole genome shotgun (WGS) entry which is preliminary data.</text>
</comment>
<protein>
    <submittedName>
        <fullName evidence="2">Uncharacterized protein</fullName>
    </submittedName>
</protein>
<proteinExistence type="predicted"/>
<reference evidence="2" key="1">
    <citation type="submission" date="2023-05" db="EMBL/GenBank/DDBJ databases">
        <title>Nepenthes gracilis genome sequencing.</title>
        <authorList>
            <person name="Fukushima K."/>
        </authorList>
    </citation>
    <scope>NUCLEOTIDE SEQUENCE</scope>
    <source>
        <strain evidence="2">SING2019-196</strain>
    </source>
</reference>
<feature type="region of interest" description="Disordered" evidence="1">
    <location>
        <begin position="83"/>
        <end position="143"/>
    </location>
</feature>
<evidence type="ECO:0000313" key="3">
    <source>
        <dbReference type="Proteomes" id="UP001279734"/>
    </source>
</evidence>
<dbReference type="AlphaFoldDB" id="A0AAD3SNL9"/>
<name>A0AAD3SNL9_NEPGR</name>
<evidence type="ECO:0000313" key="2">
    <source>
        <dbReference type="EMBL" id="GMH14074.1"/>
    </source>
</evidence>
<keyword evidence="3" id="KW-1185">Reference proteome</keyword>
<feature type="region of interest" description="Disordered" evidence="1">
    <location>
        <begin position="1"/>
        <end position="36"/>
    </location>
</feature>
<gene>
    <name evidence="2" type="ORF">Nepgr_015915</name>
</gene>